<sequence length="534" mass="60522">MKGIKGVEDIGAQIANDDNPINLSVENSGKNDTLSIEKGSDKVRMKIYHEMDGGSATFVYRYTIKSLITNYQDTAELNWKVIGKGWEKPLSDVQITINLPSRPVPELKAYGHGDLSGETKVDRDQGRVVMTLEHNPAKTFVETRLLFPTSVTPDCPNVKNIIYKEEAERKERELAKIANEKRRKERFLSYLAFWLVSVLSLAIPVTALVGPGERTKKLKNYVRSYEIPQMPPEQAYVLDKGEQPNARTYTAHLMDLAGQKRVLITPVEKRDWKISKKQRKDFNDGDLDEFLFEKVGDGQSYTMKQLKRYGKDHENSERLHDKFEGWCSYVEVRVNVDYKSMKNVLWNERLKTYFKYNVYAVIAILIFLFLKGLFAKWQLILLAELALSAASIFYYRMTHDKYNQRGQEQRYQVRCFKKMLKEVGRFDLREVGDIVLWEKILPYAVAFGVAKRVIKELKATYGKAAVNEAFDENRAIVDDEEEYGSFEPDSYSGTLSRASSNFHAGSYSSSSGESGGFSGGSSGGVGGGSGGGAF</sequence>
<dbReference type="AlphaFoldDB" id="A0A8B2Z1R4"/>
<feature type="compositionally biased region" description="Gly residues" evidence="2">
    <location>
        <begin position="513"/>
        <end position="534"/>
    </location>
</feature>
<evidence type="ECO:0000256" key="1">
    <source>
        <dbReference type="SAM" id="Coils"/>
    </source>
</evidence>
<organism evidence="6 7">
    <name type="scientific">Ligilactobacillus ruminis</name>
    <dbReference type="NCBI Taxonomy" id="1623"/>
    <lineage>
        <taxon>Bacteria</taxon>
        <taxon>Bacillati</taxon>
        <taxon>Bacillota</taxon>
        <taxon>Bacilli</taxon>
        <taxon>Lactobacillales</taxon>
        <taxon>Lactobacillaceae</taxon>
        <taxon>Ligilactobacillus</taxon>
    </lineage>
</organism>
<evidence type="ECO:0000313" key="6">
    <source>
        <dbReference type="EMBL" id="RGK48444.1"/>
    </source>
</evidence>
<feature type="domain" description="DUF2207" evidence="4">
    <location>
        <begin position="34"/>
        <end position="147"/>
    </location>
</feature>
<keyword evidence="3" id="KW-0472">Membrane</keyword>
<feature type="transmembrane region" description="Helical" evidence="3">
    <location>
        <begin position="187"/>
        <end position="209"/>
    </location>
</feature>
<evidence type="ECO:0000256" key="2">
    <source>
        <dbReference type="SAM" id="MobiDB-lite"/>
    </source>
</evidence>
<dbReference type="Pfam" id="PF09972">
    <property type="entry name" value="DUF2207"/>
    <property type="match status" value="1"/>
</dbReference>
<proteinExistence type="predicted"/>
<dbReference type="Proteomes" id="UP000260790">
    <property type="component" value="Unassembled WGS sequence"/>
</dbReference>
<dbReference type="Pfam" id="PF20990">
    <property type="entry name" value="DUF2207_C"/>
    <property type="match status" value="1"/>
</dbReference>
<feature type="coiled-coil region" evidence="1">
    <location>
        <begin position="160"/>
        <end position="187"/>
    </location>
</feature>
<gene>
    <name evidence="6" type="ORF">DXD09_01580</name>
</gene>
<reference evidence="6 7" key="1">
    <citation type="submission" date="2018-08" db="EMBL/GenBank/DDBJ databases">
        <title>A genome reference for cultivated species of the human gut microbiota.</title>
        <authorList>
            <person name="Zou Y."/>
            <person name="Xue W."/>
            <person name="Luo G."/>
        </authorList>
    </citation>
    <scope>NUCLEOTIDE SEQUENCE [LARGE SCALE GENOMIC DNA]</scope>
    <source>
        <strain evidence="6 7">TF10-9AT</strain>
    </source>
</reference>
<name>A0A8B2Z1R4_9LACO</name>
<comment type="caution">
    <text evidence="6">The sequence shown here is derived from an EMBL/GenBank/DDBJ whole genome shotgun (WGS) entry which is preliminary data.</text>
</comment>
<keyword evidence="3" id="KW-0812">Transmembrane</keyword>
<dbReference type="EMBL" id="QSQR01000001">
    <property type="protein sequence ID" value="RGK48444.1"/>
    <property type="molecule type" value="Genomic_DNA"/>
</dbReference>
<protein>
    <submittedName>
        <fullName evidence="6">DUF2207 domain-containing protein</fullName>
    </submittedName>
</protein>
<dbReference type="InterPro" id="IPR048389">
    <property type="entry name" value="YciQ-like_C"/>
</dbReference>
<feature type="domain" description="Predicted membrane protein YciQ-like C-terminal" evidence="5">
    <location>
        <begin position="225"/>
        <end position="457"/>
    </location>
</feature>
<keyword evidence="3" id="KW-1133">Transmembrane helix</keyword>
<feature type="transmembrane region" description="Helical" evidence="3">
    <location>
        <begin position="356"/>
        <end position="374"/>
    </location>
</feature>
<feature type="region of interest" description="Disordered" evidence="2">
    <location>
        <begin position="503"/>
        <end position="534"/>
    </location>
</feature>
<dbReference type="InterPro" id="IPR018702">
    <property type="entry name" value="DUF2207"/>
</dbReference>
<evidence type="ECO:0000313" key="7">
    <source>
        <dbReference type="Proteomes" id="UP000260790"/>
    </source>
</evidence>
<keyword evidence="1" id="KW-0175">Coiled coil</keyword>
<feature type="transmembrane region" description="Helical" evidence="3">
    <location>
        <begin position="380"/>
        <end position="397"/>
    </location>
</feature>
<accession>A0A8B2Z1R4</accession>
<evidence type="ECO:0000259" key="4">
    <source>
        <dbReference type="Pfam" id="PF09972"/>
    </source>
</evidence>
<evidence type="ECO:0000259" key="5">
    <source>
        <dbReference type="Pfam" id="PF20990"/>
    </source>
</evidence>
<evidence type="ECO:0000256" key="3">
    <source>
        <dbReference type="SAM" id="Phobius"/>
    </source>
</evidence>